<name>A0ABP0LKJ3_9DINO</name>
<sequence length="72" mass="8096">MDNMEETQVAKQRKAKATPAGYSWLPAFRMVYGEDAPLPERLTPAFLQDLAWRAATMEASQAKAHSALRRCD</sequence>
<dbReference type="Proteomes" id="UP001642464">
    <property type="component" value="Unassembled WGS sequence"/>
</dbReference>
<gene>
    <name evidence="1" type="ORF">SCF082_LOCUS22911</name>
</gene>
<feature type="non-terminal residue" evidence="1">
    <location>
        <position position="72"/>
    </location>
</feature>
<proteinExistence type="predicted"/>
<organism evidence="1 2">
    <name type="scientific">Durusdinium trenchii</name>
    <dbReference type="NCBI Taxonomy" id="1381693"/>
    <lineage>
        <taxon>Eukaryota</taxon>
        <taxon>Sar</taxon>
        <taxon>Alveolata</taxon>
        <taxon>Dinophyceae</taxon>
        <taxon>Suessiales</taxon>
        <taxon>Symbiodiniaceae</taxon>
        <taxon>Durusdinium</taxon>
    </lineage>
</organism>
<keyword evidence="2" id="KW-1185">Reference proteome</keyword>
<comment type="caution">
    <text evidence="1">The sequence shown here is derived from an EMBL/GenBank/DDBJ whole genome shotgun (WGS) entry which is preliminary data.</text>
</comment>
<protein>
    <submittedName>
        <fullName evidence="1">Uncharacterized protein</fullName>
    </submittedName>
</protein>
<reference evidence="1 2" key="1">
    <citation type="submission" date="2024-02" db="EMBL/GenBank/DDBJ databases">
        <authorList>
            <person name="Chen Y."/>
            <person name="Shah S."/>
            <person name="Dougan E. K."/>
            <person name="Thang M."/>
            <person name="Chan C."/>
        </authorList>
    </citation>
    <scope>NUCLEOTIDE SEQUENCE [LARGE SCALE GENOMIC DNA]</scope>
</reference>
<evidence type="ECO:0000313" key="2">
    <source>
        <dbReference type="Proteomes" id="UP001642464"/>
    </source>
</evidence>
<dbReference type="EMBL" id="CAXAMM010016559">
    <property type="protein sequence ID" value="CAK9039109.1"/>
    <property type="molecule type" value="Genomic_DNA"/>
</dbReference>
<accession>A0ABP0LKJ3</accession>
<evidence type="ECO:0000313" key="1">
    <source>
        <dbReference type="EMBL" id="CAK9039109.1"/>
    </source>
</evidence>